<name>A0A084VI91_ANOSI</name>
<organism evidence="1">
    <name type="scientific">Anopheles sinensis</name>
    <name type="common">Mosquito</name>
    <dbReference type="NCBI Taxonomy" id="74873"/>
    <lineage>
        <taxon>Eukaryota</taxon>
        <taxon>Metazoa</taxon>
        <taxon>Ecdysozoa</taxon>
        <taxon>Arthropoda</taxon>
        <taxon>Hexapoda</taxon>
        <taxon>Insecta</taxon>
        <taxon>Pterygota</taxon>
        <taxon>Neoptera</taxon>
        <taxon>Endopterygota</taxon>
        <taxon>Diptera</taxon>
        <taxon>Nematocera</taxon>
        <taxon>Culicoidea</taxon>
        <taxon>Culicidae</taxon>
        <taxon>Anophelinae</taxon>
        <taxon>Anopheles</taxon>
    </lineage>
</organism>
<evidence type="ECO:0000313" key="3">
    <source>
        <dbReference type="Proteomes" id="UP000030765"/>
    </source>
</evidence>
<dbReference type="EMBL" id="ATLV01013333">
    <property type="status" value="NOT_ANNOTATED_CDS"/>
    <property type="molecule type" value="Genomic_DNA"/>
</dbReference>
<keyword evidence="3" id="KW-1185">Reference proteome</keyword>
<proteinExistence type="predicted"/>
<accession>A0A084VI91</accession>
<dbReference type="Proteomes" id="UP000030765">
    <property type="component" value="Unassembled WGS sequence"/>
</dbReference>
<gene>
    <name evidence="1" type="ORF">ZHAS_00004934</name>
</gene>
<dbReference type="AlphaFoldDB" id="A0A084VI91"/>
<reference evidence="1 3" key="1">
    <citation type="journal article" date="2014" name="BMC Genomics">
        <title>Genome sequence of Anopheles sinensis provides insight into genetics basis of mosquito competence for malaria parasites.</title>
        <authorList>
            <person name="Zhou D."/>
            <person name="Zhang D."/>
            <person name="Ding G."/>
            <person name="Shi L."/>
            <person name="Hou Q."/>
            <person name="Ye Y."/>
            <person name="Xu Y."/>
            <person name="Zhou H."/>
            <person name="Xiong C."/>
            <person name="Li S."/>
            <person name="Yu J."/>
            <person name="Hong S."/>
            <person name="Yu X."/>
            <person name="Zou P."/>
            <person name="Chen C."/>
            <person name="Chang X."/>
            <person name="Wang W."/>
            <person name="Lv Y."/>
            <person name="Sun Y."/>
            <person name="Ma L."/>
            <person name="Shen B."/>
            <person name="Zhu C."/>
        </authorList>
    </citation>
    <scope>NUCLEOTIDE SEQUENCE [LARGE SCALE GENOMIC DNA]</scope>
</reference>
<evidence type="ECO:0000313" key="1">
    <source>
        <dbReference type="EMBL" id="KFB37685.1"/>
    </source>
</evidence>
<protein>
    <submittedName>
        <fullName evidence="1 2">Uncharacterized protein</fullName>
    </submittedName>
</protein>
<dbReference type="EnsemblMetazoa" id="ASIC004934-RA">
    <property type="protein sequence ID" value="ASIC004934-PA"/>
    <property type="gene ID" value="ASIC004934"/>
</dbReference>
<dbReference type="EMBL" id="KE524853">
    <property type="protein sequence ID" value="KFB37685.1"/>
    <property type="molecule type" value="Genomic_DNA"/>
</dbReference>
<evidence type="ECO:0000313" key="2">
    <source>
        <dbReference type="EnsemblMetazoa" id="ASIC004934-PA"/>
    </source>
</evidence>
<dbReference type="VEuPathDB" id="VectorBase:ASIC004934"/>
<sequence>MSEVECPEIGVISSAVSREAVRTPRTRDPNREAIKSPSWKRSTVLEVLFLVC</sequence>
<reference evidence="2" key="2">
    <citation type="submission" date="2020-05" db="UniProtKB">
        <authorList>
            <consortium name="EnsemblMetazoa"/>
        </authorList>
    </citation>
    <scope>IDENTIFICATION</scope>
</reference>